<dbReference type="InterPro" id="IPR006189">
    <property type="entry name" value="CHASE_dom"/>
</dbReference>
<dbReference type="PRINTS" id="PR00344">
    <property type="entry name" value="BCTRLSENSOR"/>
</dbReference>
<dbReference type="Gene3D" id="3.30.565.10">
    <property type="entry name" value="Histidine kinase-like ATPase, C-terminal domain"/>
    <property type="match status" value="1"/>
</dbReference>
<organism evidence="12 13">
    <name type="scientific">Thiorhodococcus minor</name>
    <dbReference type="NCBI Taxonomy" id="57489"/>
    <lineage>
        <taxon>Bacteria</taxon>
        <taxon>Pseudomonadati</taxon>
        <taxon>Pseudomonadota</taxon>
        <taxon>Gammaproteobacteria</taxon>
        <taxon>Chromatiales</taxon>
        <taxon>Chromatiaceae</taxon>
        <taxon>Thiorhodococcus</taxon>
    </lineage>
</organism>
<feature type="domain" description="CHASE" evidence="11">
    <location>
        <begin position="121"/>
        <end position="230"/>
    </location>
</feature>
<dbReference type="RefSeq" id="WP_164450481.1">
    <property type="nucleotide sequence ID" value="NZ_JAAIJQ010000002.1"/>
</dbReference>
<keyword evidence="5 9" id="KW-0812">Transmembrane</keyword>
<evidence type="ECO:0000259" key="10">
    <source>
        <dbReference type="PROSITE" id="PS50109"/>
    </source>
</evidence>
<dbReference type="EC" id="2.7.13.3" evidence="3"/>
<feature type="domain" description="Histidine kinase" evidence="10">
    <location>
        <begin position="479"/>
        <end position="717"/>
    </location>
</feature>
<evidence type="ECO:0000313" key="12">
    <source>
        <dbReference type="EMBL" id="NEV60435.1"/>
    </source>
</evidence>
<keyword evidence="6 9" id="KW-1133">Transmembrane helix</keyword>
<comment type="catalytic activity">
    <reaction evidence="1">
        <text>ATP + protein L-histidine = ADP + protein N-phospho-L-histidine.</text>
        <dbReference type="EC" id="2.7.13.3"/>
    </reaction>
</comment>
<dbReference type="Gene3D" id="1.10.287.130">
    <property type="match status" value="1"/>
</dbReference>
<evidence type="ECO:0000256" key="6">
    <source>
        <dbReference type="ARBA" id="ARBA00022989"/>
    </source>
</evidence>
<evidence type="ECO:0000256" key="5">
    <source>
        <dbReference type="ARBA" id="ARBA00022692"/>
    </source>
</evidence>
<evidence type="ECO:0000256" key="9">
    <source>
        <dbReference type="SAM" id="Phobius"/>
    </source>
</evidence>
<dbReference type="CDD" id="cd00082">
    <property type="entry name" value="HisKA"/>
    <property type="match status" value="1"/>
</dbReference>
<comment type="caution">
    <text evidence="12">The sequence shown here is derived from an EMBL/GenBank/DDBJ whole genome shotgun (WGS) entry which is preliminary data.</text>
</comment>
<dbReference type="InterPro" id="IPR042240">
    <property type="entry name" value="CHASE_sf"/>
</dbReference>
<dbReference type="Pfam" id="PF08448">
    <property type="entry name" value="PAS_4"/>
    <property type="match status" value="1"/>
</dbReference>
<reference evidence="12 13" key="1">
    <citation type="submission" date="2020-02" db="EMBL/GenBank/DDBJ databases">
        <title>Genome sequences of Thiorhodococcus mannitoliphagus and Thiorhodococcus minor, purple sulfur photosynthetic bacteria in the gammaproteobacterial family, Chromatiaceae.</title>
        <authorList>
            <person name="Aviles F.A."/>
            <person name="Meyer T.E."/>
            <person name="Kyndt J.A."/>
        </authorList>
    </citation>
    <scope>NUCLEOTIDE SEQUENCE [LARGE SCALE GENOMIC DNA]</scope>
    <source>
        <strain evidence="12 13">DSM 11518</strain>
    </source>
</reference>
<dbReference type="Pfam" id="PF00512">
    <property type="entry name" value="HisKA"/>
    <property type="match status" value="1"/>
</dbReference>
<dbReference type="SMART" id="SM00387">
    <property type="entry name" value="HATPase_c"/>
    <property type="match status" value="1"/>
</dbReference>
<dbReference type="Gene3D" id="3.30.450.350">
    <property type="entry name" value="CHASE domain"/>
    <property type="match status" value="1"/>
</dbReference>
<dbReference type="Proteomes" id="UP000483379">
    <property type="component" value="Unassembled WGS sequence"/>
</dbReference>
<dbReference type="InterPro" id="IPR035965">
    <property type="entry name" value="PAS-like_dom_sf"/>
</dbReference>
<comment type="subcellular location">
    <subcellularLocation>
        <location evidence="2">Membrane</location>
    </subcellularLocation>
</comment>
<feature type="region of interest" description="Disordered" evidence="8">
    <location>
        <begin position="721"/>
        <end position="748"/>
    </location>
</feature>
<keyword evidence="7 9" id="KW-0472">Membrane</keyword>
<dbReference type="SMART" id="SM01079">
    <property type="entry name" value="CHASE"/>
    <property type="match status" value="1"/>
</dbReference>
<dbReference type="SUPFAM" id="SSF47384">
    <property type="entry name" value="Homodimeric domain of signal transducing histidine kinase"/>
    <property type="match status" value="1"/>
</dbReference>
<keyword evidence="13" id="KW-1185">Reference proteome</keyword>
<dbReference type="InterPro" id="IPR003594">
    <property type="entry name" value="HATPase_dom"/>
</dbReference>
<dbReference type="PANTHER" id="PTHR43065:SF42">
    <property type="entry name" value="TWO-COMPONENT SENSOR PPRA"/>
    <property type="match status" value="1"/>
</dbReference>
<sequence length="748" mass="81472">MSTLSLSRLQLPGLVLLGIIASVSSAVLVWLQLVDHRRSELLWAAQDHRKALNKGIDDTLDAVQTIADLMSLSPDIDRASFALFAESLRSRHPGLDSLVWRSPRTAADDASARGSAPRDLFPIRYRDPPLAEDPSVPGDLTEKTDPHAREAFQSLVRPLIERALATGETAVSGRIPLEERAARYGVMVVTPVSGARPAAPGDRAKTRSPEGVVVAMLDLAAVVDAAIHVLEPRGVEILLRDLSAPPEEAFLDFYASRLGPGPRVQGGVWQGWSLVDAQRIEEVVRVADRYWSVTCAPTPQYRSAAGLLREPWIMLGGGLAMTLIAALFMRSLRSQVGVRERIEQELRSSEQKLRVLFSQSPDIIMSVSPRGRITMVNRPWPKAPEESAVGRNSSKILPKGLRKWYRKALAQVFASGEAQQFQYSEADSSYWDVRIVPLRGASAVDTAMVIATDVTERRLLAAQAIRSARLATLGVLAASVAHEINNPNNAIQFNAAILQRSCADILPILRREHAEHGDFLIGGLPIAQAIDGLPQMLTALQRNSQRIQSIVGSLKQMARHDPGEYGANVSLPKVLQSAYSVLQHEIQKHTDRCELRVPERLRLVRGNAQQLEQVFINLLLNALQALPDRMARVWVEADVVDEGDQARVAVVDQGSGIADGDLAKIFDPFFTTRTDQGGTGLGLSICRRVIQNHGGTIAIGSVRGIGTEVVVQLPIAEPDRAVAQGPEGACPAIDRRSARQAPQEPPPP</sequence>
<evidence type="ECO:0000256" key="8">
    <source>
        <dbReference type="SAM" id="MobiDB-lite"/>
    </source>
</evidence>
<evidence type="ECO:0000259" key="11">
    <source>
        <dbReference type="PROSITE" id="PS50839"/>
    </source>
</evidence>
<evidence type="ECO:0000313" key="13">
    <source>
        <dbReference type="Proteomes" id="UP000483379"/>
    </source>
</evidence>
<name>A0A6M0JW90_9GAMM</name>
<dbReference type="InterPro" id="IPR036890">
    <property type="entry name" value="HATPase_C_sf"/>
</dbReference>
<dbReference type="GO" id="GO:0000155">
    <property type="term" value="F:phosphorelay sensor kinase activity"/>
    <property type="evidence" value="ECO:0007669"/>
    <property type="project" value="InterPro"/>
</dbReference>
<evidence type="ECO:0000256" key="4">
    <source>
        <dbReference type="ARBA" id="ARBA00022553"/>
    </source>
</evidence>
<dbReference type="InterPro" id="IPR003661">
    <property type="entry name" value="HisK_dim/P_dom"/>
</dbReference>
<evidence type="ECO:0000256" key="1">
    <source>
        <dbReference type="ARBA" id="ARBA00000085"/>
    </source>
</evidence>
<dbReference type="InterPro" id="IPR013656">
    <property type="entry name" value="PAS_4"/>
</dbReference>
<gene>
    <name evidence="12" type="ORF">G3446_00765</name>
</gene>
<dbReference type="SMART" id="SM00388">
    <property type="entry name" value="HisKA"/>
    <property type="match status" value="1"/>
</dbReference>
<protein>
    <recommendedName>
        <fullName evidence="3">histidine kinase</fullName>
        <ecNumber evidence="3">2.7.13.3</ecNumber>
    </recommendedName>
</protein>
<dbReference type="Pfam" id="PF02518">
    <property type="entry name" value="HATPase_c"/>
    <property type="match status" value="1"/>
</dbReference>
<dbReference type="Gene3D" id="3.30.450.20">
    <property type="entry name" value="PAS domain"/>
    <property type="match status" value="1"/>
</dbReference>
<dbReference type="EMBL" id="JAAIJQ010000002">
    <property type="protein sequence ID" value="NEV60435.1"/>
    <property type="molecule type" value="Genomic_DNA"/>
</dbReference>
<accession>A0A6M0JW90</accession>
<dbReference type="AlphaFoldDB" id="A0A6M0JW90"/>
<dbReference type="Pfam" id="PF03924">
    <property type="entry name" value="CHASE"/>
    <property type="match status" value="1"/>
</dbReference>
<dbReference type="PROSITE" id="PS50839">
    <property type="entry name" value="CHASE"/>
    <property type="match status" value="1"/>
</dbReference>
<dbReference type="InterPro" id="IPR000014">
    <property type="entry name" value="PAS"/>
</dbReference>
<dbReference type="PANTHER" id="PTHR43065">
    <property type="entry name" value="SENSOR HISTIDINE KINASE"/>
    <property type="match status" value="1"/>
</dbReference>
<dbReference type="InterPro" id="IPR004358">
    <property type="entry name" value="Sig_transdc_His_kin-like_C"/>
</dbReference>
<evidence type="ECO:0000256" key="2">
    <source>
        <dbReference type="ARBA" id="ARBA00004370"/>
    </source>
</evidence>
<evidence type="ECO:0000256" key="3">
    <source>
        <dbReference type="ARBA" id="ARBA00012438"/>
    </source>
</evidence>
<dbReference type="PROSITE" id="PS50109">
    <property type="entry name" value="HIS_KIN"/>
    <property type="match status" value="1"/>
</dbReference>
<feature type="transmembrane region" description="Helical" evidence="9">
    <location>
        <begin position="12"/>
        <end position="31"/>
    </location>
</feature>
<dbReference type="SUPFAM" id="SSF55785">
    <property type="entry name" value="PYP-like sensor domain (PAS domain)"/>
    <property type="match status" value="1"/>
</dbReference>
<dbReference type="InterPro" id="IPR036097">
    <property type="entry name" value="HisK_dim/P_sf"/>
</dbReference>
<dbReference type="NCBIfam" id="TIGR00229">
    <property type="entry name" value="sensory_box"/>
    <property type="match status" value="1"/>
</dbReference>
<dbReference type="InterPro" id="IPR005467">
    <property type="entry name" value="His_kinase_dom"/>
</dbReference>
<proteinExistence type="predicted"/>
<dbReference type="GO" id="GO:0016020">
    <property type="term" value="C:membrane"/>
    <property type="evidence" value="ECO:0007669"/>
    <property type="project" value="UniProtKB-SubCell"/>
</dbReference>
<dbReference type="SUPFAM" id="SSF55874">
    <property type="entry name" value="ATPase domain of HSP90 chaperone/DNA topoisomerase II/histidine kinase"/>
    <property type="match status" value="1"/>
</dbReference>
<evidence type="ECO:0000256" key="7">
    <source>
        <dbReference type="ARBA" id="ARBA00023136"/>
    </source>
</evidence>
<keyword evidence="4" id="KW-0597">Phosphoprotein</keyword>